<dbReference type="InterPro" id="IPR036390">
    <property type="entry name" value="WH_DNA-bd_sf"/>
</dbReference>
<keyword evidence="3" id="KW-1185">Reference proteome</keyword>
<dbReference type="PANTHER" id="PTHR43252">
    <property type="entry name" value="TRANSCRIPTIONAL REGULATOR YQJI"/>
    <property type="match status" value="1"/>
</dbReference>
<sequence length="183" mass="21341">MEYVVLGLLMLRNQTLYEINKAFEQGIALFYSASYGSLQSALKKLVGQGFVEFEEMVDKGRNKKVYMITEEGKKAFHEWMESEVSTARLEVTALSKLFFLGLVEDVERRKTVVQDVINKVEEVEIGLKQLKDNIRESEVPESHQKVLTYQLATLDYGIQMHGFAKEWFRKFHTELDQREKFKS</sequence>
<dbReference type="Pfam" id="PF03551">
    <property type="entry name" value="PadR"/>
    <property type="match status" value="1"/>
</dbReference>
<dbReference type="InterPro" id="IPR005149">
    <property type="entry name" value="Tscrpt_reg_PadR_N"/>
</dbReference>
<feature type="domain" description="Transcription regulator PadR N-terminal" evidence="1">
    <location>
        <begin position="5"/>
        <end position="78"/>
    </location>
</feature>
<comment type="caution">
    <text evidence="2">The sequence shown here is derived from an EMBL/GenBank/DDBJ whole genome shotgun (WGS) entry which is preliminary data.</text>
</comment>
<evidence type="ECO:0000313" key="3">
    <source>
        <dbReference type="Proteomes" id="UP000606653"/>
    </source>
</evidence>
<dbReference type="SUPFAM" id="SSF46785">
    <property type="entry name" value="Winged helix' DNA-binding domain"/>
    <property type="match status" value="1"/>
</dbReference>
<dbReference type="InterPro" id="IPR036388">
    <property type="entry name" value="WH-like_DNA-bd_sf"/>
</dbReference>
<accession>A0ABQ2KS57</accession>
<dbReference type="Proteomes" id="UP000606653">
    <property type="component" value="Unassembled WGS sequence"/>
</dbReference>
<dbReference type="EMBL" id="BMLN01000001">
    <property type="protein sequence ID" value="GGN91726.1"/>
    <property type="molecule type" value="Genomic_DNA"/>
</dbReference>
<name>A0ABQ2KS57_9BACL</name>
<evidence type="ECO:0000259" key="1">
    <source>
        <dbReference type="Pfam" id="PF03551"/>
    </source>
</evidence>
<gene>
    <name evidence="2" type="ORF">GCM10010969_03530</name>
</gene>
<organism evidence="2 3">
    <name type="scientific">Saccharibacillus kuerlensis</name>
    <dbReference type="NCBI Taxonomy" id="459527"/>
    <lineage>
        <taxon>Bacteria</taxon>
        <taxon>Bacillati</taxon>
        <taxon>Bacillota</taxon>
        <taxon>Bacilli</taxon>
        <taxon>Bacillales</taxon>
        <taxon>Paenibacillaceae</taxon>
        <taxon>Saccharibacillus</taxon>
    </lineage>
</organism>
<proteinExistence type="predicted"/>
<reference evidence="3" key="1">
    <citation type="journal article" date="2019" name="Int. J. Syst. Evol. Microbiol.">
        <title>The Global Catalogue of Microorganisms (GCM) 10K type strain sequencing project: providing services to taxonomists for standard genome sequencing and annotation.</title>
        <authorList>
            <consortium name="The Broad Institute Genomics Platform"/>
            <consortium name="The Broad Institute Genome Sequencing Center for Infectious Disease"/>
            <person name="Wu L."/>
            <person name="Ma J."/>
        </authorList>
    </citation>
    <scope>NUCLEOTIDE SEQUENCE [LARGE SCALE GENOMIC DNA]</scope>
    <source>
        <strain evidence="3">CGMCC 1.6964</strain>
    </source>
</reference>
<evidence type="ECO:0000313" key="2">
    <source>
        <dbReference type="EMBL" id="GGN91726.1"/>
    </source>
</evidence>
<dbReference type="PANTHER" id="PTHR43252:SF6">
    <property type="entry name" value="NEGATIVE TRANSCRIPTION REGULATOR PADR"/>
    <property type="match status" value="1"/>
</dbReference>
<protein>
    <submittedName>
        <fullName evidence="2">PadR family transcriptional regulator</fullName>
    </submittedName>
</protein>
<dbReference type="Gene3D" id="1.10.10.10">
    <property type="entry name" value="Winged helix-like DNA-binding domain superfamily/Winged helix DNA-binding domain"/>
    <property type="match status" value="1"/>
</dbReference>
<dbReference type="RefSeq" id="WP_018975287.1">
    <property type="nucleotide sequence ID" value="NZ_BMLN01000001.1"/>
</dbReference>